<dbReference type="AlphaFoldDB" id="A0A323UR21"/>
<dbReference type="OrthoDB" id="9180428at2"/>
<proteinExistence type="predicted"/>
<accession>A0A323UR21</accession>
<protein>
    <submittedName>
        <fullName evidence="1">Uncharacterized protein</fullName>
    </submittedName>
</protein>
<dbReference type="Proteomes" id="UP000248259">
    <property type="component" value="Unassembled WGS sequence"/>
</dbReference>
<sequence>MTHDEIRAAIAADEVLQALVPDTAALADALSAGRTRFVHTEIGVGTIIEVLGLSSANAVLDVIYSAQDYRHVKPLLDQGRLRLDSAFVRATLQAMVPALLTQGQCDALLARAQAPDPISEFDVRCAIFNDDGTLRV</sequence>
<reference evidence="1 2" key="1">
    <citation type="submission" date="2018-06" db="EMBL/GenBank/DDBJ databases">
        <title>Azoarcus communis strain SWub3 genome.</title>
        <authorList>
            <person name="Zorraquino Salvo V."/>
            <person name="Toubiana D."/>
            <person name="Blumwald E."/>
        </authorList>
    </citation>
    <scope>NUCLEOTIDE SEQUENCE [LARGE SCALE GENOMIC DNA]</scope>
    <source>
        <strain evidence="1 2">SWub3</strain>
    </source>
</reference>
<dbReference type="RefSeq" id="WP_110528416.1">
    <property type="nucleotide sequence ID" value="NZ_QKOE01000019.1"/>
</dbReference>
<keyword evidence="2" id="KW-1185">Reference proteome</keyword>
<comment type="caution">
    <text evidence="1">The sequence shown here is derived from an EMBL/GenBank/DDBJ whole genome shotgun (WGS) entry which is preliminary data.</text>
</comment>
<name>A0A323UR21_9RHOO</name>
<organism evidence="1 2">
    <name type="scientific">Parazoarcus communis SWub3 = DSM 12120</name>
    <dbReference type="NCBI Taxonomy" id="1121029"/>
    <lineage>
        <taxon>Bacteria</taxon>
        <taxon>Pseudomonadati</taxon>
        <taxon>Pseudomonadota</taxon>
        <taxon>Betaproteobacteria</taxon>
        <taxon>Rhodocyclales</taxon>
        <taxon>Zoogloeaceae</taxon>
        <taxon>Parazoarcus</taxon>
    </lineage>
</organism>
<evidence type="ECO:0000313" key="2">
    <source>
        <dbReference type="Proteomes" id="UP000248259"/>
    </source>
</evidence>
<evidence type="ECO:0000313" key="1">
    <source>
        <dbReference type="EMBL" id="PZA14954.1"/>
    </source>
</evidence>
<dbReference type="EMBL" id="QKOE01000019">
    <property type="protein sequence ID" value="PZA14954.1"/>
    <property type="molecule type" value="Genomic_DNA"/>
</dbReference>
<gene>
    <name evidence="1" type="ORF">DNK49_19110</name>
</gene>